<keyword evidence="5" id="KW-0863">Zinc-finger</keyword>
<proteinExistence type="inferred from homology"/>
<dbReference type="InterPro" id="IPR010531">
    <property type="entry name" value="NOA36"/>
</dbReference>
<evidence type="ECO:0000256" key="3">
    <source>
        <dbReference type="ARBA" id="ARBA00022723"/>
    </source>
</evidence>
<evidence type="ECO:0000256" key="1">
    <source>
        <dbReference type="ARBA" id="ARBA00004604"/>
    </source>
</evidence>
<evidence type="ECO:0000313" key="9">
    <source>
        <dbReference type="Proteomes" id="UP000036681"/>
    </source>
</evidence>
<organism evidence="9 10">
    <name type="scientific">Ascaris lumbricoides</name>
    <name type="common">Giant roundworm</name>
    <dbReference type="NCBI Taxonomy" id="6252"/>
    <lineage>
        <taxon>Eukaryota</taxon>
        <taxon>Metazoa</taxon>
        <taxon>Ecdysozoa</taxon>
        <taxon>Nematoda</taxon>
        <taxon>Chromadorea</taxon>
        <taxon>Rhabditida</taxon>
        <taxon>Spirurina</taxon>
        <taxon>Ascaridomorpha</taxon>
        <taxon>Ascaridoidea</taxon>
        <taxon>Ascarididae</taxon>
        <taxon>Ascaris</taxon>
    </lineage>
</organism>
<dbReference type="Proteomes" id="UP000036681">
    <property type="component" value="Unplaced"/>
</dbReference>
<accession>A0A9J2Q5C8</accession>
<comment type="similarity">
    <text evidence="2">Belongs to the NOA36 family.</text>
</comment>
<keyword evidence="6" id="KW-0862">Zinc</keyword>
<dbReference type="GO" id="GO:0005730">
    <property type="term" value="C:nucleolus"/>
    <property type="evidence" value="ECO:0007669"/>
    <property type="project" value="UniProtKB-SubCell"/>
</dbReference>
<evidence type="ECO:0000256" key="8">
    <source>
        <dbReference type="SAM" id="MobiDB-lite"/>
    </source>
</evidence>
<protein>
    <submittedName>
        <fullName evidence="10">Zinc finger protein</fullName>
    </submittedName>
</protein>
<name>A0A9J2Q5C8_ASCLU</name>
<keyword evidence="7" id="KW-0539">Nucleus</keyword>
<comment type="subcellular location">
    <subcellularLocation>
        <location evidence="1">Nucleus</location>
        <location evidence="1">Nucleolus</location>
    </subcellularLocation>
</comment>
<keyword evidence="4" id="KW-0677">Repeat</keyword>
<dbReference type="AlphaFoldDB" id="A0A9J2Q5C8"/>
<evidence type="ECO:0000256" key="5">
    <source>
        <dbReference type="ARBA" id="ARBA00022771"/>
    </source>
</evidence>
<keyword evidence="3" id="KW-0479">Metal-binding</keyword>
<sequence length="333" mass="37382">MLMKKIVPKVNDVSMMLTVRNETGPYQLPQGITTGDASEGAFAHQHSTIPANSAEMPKKKTGARKKAERQREIQKKIRSALDKDLALQPCNAQMACKFGQCEQCLREQKSRAFCYFCGALNKLPMCAACGKQKCMMKSGMQMVGAICDFCEAFICHGRKCLTTHACTCPLRDAQCLECGRVYRCSFCQNFLCEDDQFEHQASCQQIDSENYKCMSCNRHGQFTCMRCKICFCDEHVRRKGFKYDKTVKEMPCPKCNYPTSETKDFSVSARRHAYGRQTAMAEDDDEESYAYGSSSYSYAGGLFDVAVVSDIVAAYVPTLNSVLVEANKVCFEI</sequence>
<reference evidence="10" key="1">
    <citation type="submission" date="2023-03" db="UniProtKB">
        <authorList>
            <consortium name="WormBaseParasite"/>
        </authorList>
    </citation>
    <scope>IDENTIFICATION</scope>
</reference>
<evidence type="ECO:0000313" key="10">
    <source>
        <dbReference type="WBParaSite" id="ALUE_0001715201-mRNA-1"/>
    </source>
</evidence>
<dbReference type="Pfam" id="PF06524">
    <property type="entry name" value="NOA36"/>
    <property type="match status" value="1"/>
</dbReference>
<evidence type="ECO:0000256" key="4">
    <source>
        <dbReference type="ARBA" id="ARBA00022737"/>
    </source>
</evidence>
<dbReference type="WBParaSite" id="ALUE_0001715201-mRNA-1">
    <property type="protein sequence ID" value="ALUE_0001715201-mRNA-1"/>
    <property type="gene ID" value="ALUE_0001715201"/>
</dbReference>
<dbReference type="GO" id="GO:0008270">
    <property type="term" value="F:zinc ion binding"/>
    <property type="evidence" value="ECO:0007669"/>
    <property type="project" value="UniProtKB-KW"/>
</dbReference>
<evidence type="ECO:0000256" key="7">
    <source>
        <dbReference type="ARBA" id="ARBA00023242"/>
    </source>
</evidence>
<evidence type="ECO:0000256" key="2">
    <source>
        <dbReference type="ARBA" id="ARBA00007212"/>
    </source>
</evidence>
<dbReference type="PANTHER" id="PTHR13214:SF1">
    <property type="entry name" value="ZINC FINGER PROTEIN 330"/>
    <property type="match status" value="1"/>
</dbReference>
<dbReference type="PANTHER" id="PTHR13214">
    <property type="entry name" value="ZINC FINGER PROTEIN 330"/>
    <property type="match status" value="1"/>
</dbReference>
<feature type="region of interest" description="Disordered" evidence="8">
    <location>
        <begin position="47"/>
        <end position="67"/>
    </location>
</feature>
<evidence type="ECO:0000256" key="6">
    <source>
        <dbReference type="ARBA" id="ARBA00022833"/>
    </source>
</evidence>
<keyword evidence="9" id="KW-1185">Reference proteome</keyword>